<dbReference type="EMBL" id="CP042582">
    <property type="protein sequence ID" value="QEX22789.1"/>
    <property type="molecule type" value="Genomic_DNA"/>
</dbReference>
<reference evidence="2 3" key="1">
    <citation type="submission" date="2019-08" db="EMBL/GenBank/DDBJ databases">
        <title>Hyperibacter terrae gen. nov., sp. nov. and Hyperibacter viscosus sp. nov., two new members in the family Rhodospirillaceae isolated from the rhizosphere of Hypericum perforatum.</title>
        <authorList>
            <person name="Noviana Z."/>
        </authorList>
    </citation>
    <scope>NUCLEOTIDE SEQUENCE [LARGE SCALE GENOMIC DNA]</scope>
    <source>
        <strain evidence="2 3">R5959</strain>
    </source>
</reference>
<keyword evidence="3" id="KW-1185">Reference proteome</keyword>
<evidence type="ECO:0000313" key="2">
    <source>
        <dbReference type="EMBL" id="QEX22789.1"/>
    </source>
</evidence>
<protein>
    <recommendedName>
        <fullName evidence="1">Putative DNA-binding domain-containing protein</fullName>
    </recommendedName>
</protein>
<sequence length="258" mass="27606">MRLHELQQAIGERALDRSPGPLDGALLDRVDGRGLAPAQRLQIYRNNCLISLTEALRATFPTIERLVGEGFFRTAAAIFVRARPPREARLSRYGAEFPAFLADYRPAASLVYLPDVGRLEWAINMALHAADLPALAPADLAQAAEAMTPLRLHPACHLLRSPWPIERIWRANRPGADADADIAIDLEEGGGPLLVYRQGFDLALASITEGEFALLSRFHEGASLEAAAGGALAADPALDLAAALAGALGRGCLVPDLP</sequence>
<dbReference type="InterPro" id="IPR044922">
    <property type="entry name" value="DUF2063_N_sf"/>
</dbReference>
<gene>
    <name evidence="2" type="ORF">FRZ61_27210</name>
</gene>
<dbReference type="RefSeq" id="WP_191909012.1">
    <property type="nucleotide sequence ID" value="NZ_CP042582.1"/>
</dbReference>
<dbReference type="Pfam" id="PF09836">
    <property type="entry name" value="DUF2063"/>
    <property type="match status" value="1"/>
</dbReference>
<dbReference type="Gene3D" id="1.10.150.690">
    <property type="entry name" value="DUF2063"/>
    <property type="match status" value="1"/>
</dbReference>
<feature type="domain" description="Putative DNA-binding" evidence="1">
    <location>
        <begin position="18"/>
        <end position="101"/>
    </location>
</feature>
<accession>A0A5J6MZ36</accession>
<organism evidence="2 3">
    <name type="scientific">Hypericibacter adhaerens</name>
    <dbReference type="NCBI Taxonomy" id="2602016"/>
    <lineage>
        <taxon>Bacteria</taxon>
        <taxon>Pseudomonadati</taxon>
        <taxon>Pseudomonadota</taxon>
        <taxon>Alphaproteobacteria</taxon>
        <taxon>Rhodospirillales</taxon>
        <taxon>Dongiaceae</taxon>
        <taxon>Hypericibacter</taxon>
    </lineage>
</organism>
<evidence type="ECO:0000313" key="3">
    <source>
        <dbReference type="Proteomes" id="UP000325797"/>
    </source>
</evidence>
<dbReference type="Proteomes" id="UP000325797">
    <property type="component" value="Chromosome"/>
</dbReference>
<dbReference type="KEGG" id="hadh:FRZ61_27210"/>
<dbReference type="AlphaFoldDB" id="A0A5J6MZ36"/>
<name>A0A5J6MZ36_9PROT</name>
<dbReference type="InterPro" id="IPR018640">
    <property type="entry name" value="DUF2063"/>
</dbReference>
<proteinExistence type="predicted"/>
<evidence type="ECO:0000259" key="1">
    <source>
        <dbReference type="Pfam" id="PF09836"/>
    </source>
</evidence>